<proteinExistence type="predicted"/>
<keyword evidence="2" id="KW-1185">Reference proteome</keyword>
<gene>
    <name evidence="1" type="ORF">HMPREF9448_01548</name>
</gene>
<dbReference type="RefSeq" id="WP_008862009.1">
    <property type="nucleotide sequence ID" value="NZ_CAXSNY010000001.1"/>
</dbReference>
<accession>K0WYH9</accession>
<protein>
    <submittedName>
        <fullName evidence="1">Uncharacterized protein</fullName>
    </submittedName>
</protein>
<evidence type="ECO:0000313" key="2">
    <source>
        <dbReference type="Proteomes" id="UP000006044"/>
    </source>
</evidence>
<dbReference type="EMBL" id="ADLE01000009">
    <property type="protein sequence ID" value="EJZ64288.1"/>
    <property type="molecule type" value="Genomic_DNA"/>
</dbReference>
<evidence type="ECO:0000313" key="1">
    <source>
        <dbReference type="EMBL" id="EJZ64288.1"/>
    </source>
</evidence>
<dbReference type="AlphaFoldDB" id="K0WYH9"/>
<comment type="caution">
    <text evidence="1">The sequence shown here is derived from an EMBL/GenBank/DDBJ whole genome shotgun (WGS) entry which is preliminary data.</text>
</comment>
<name>K0WYH9_9BACT</name>
<dbReference type="STRING" id="742726.HMPREF9448_01548"/>
<organism evidence="1 2">
    <name type="scientific">Barnesiella intestinihominis YIT 11860</name>
    <dbReference type="NCBI Taxonomy" id="742726"/>
    <lineage>
        <taxon>Bacteria</taxon>
        <taxon>Pseudomonadati</taxon>
        <taxon>Bacteroidota</taxon>
        <taxon>Bacteroidia</taxon>
        <taxon>Bacteroidales</taxon>
        <taxon>Barnesiellaceae</taxon>
        <taxon>Barnesiella</taxon>
    </lineage>
</organism>
<reference evidence="1 2" key="1">
    <citation type="submission" date="2012-08" db="EMBL/GenBank/DDBJ databases">
        <title>The Genome Sequence of Barnesiella intestinihominis YIT 11860.</title>
        <authorList>
            <consortium name="The Broad Institute Genome Sequencing Platform"/>
            <person name="Earl A."/>
            <person name="Ward D."/>
            <person name="Feldgarden M."/>
            <person name="Gevers D."/>
            <person name="Morotomi M."/>
            <person name="Walker B."/>
            <person name="Young S.K."/>
            <person name="Zeng Q."/>
            <person name="Gargeya S."/>
            <person name="Fitzgerald M."/>
            <person name="Haas B."/>
            <person name="Abouelleil A."/>
            <person name="Alvarado L."/>
            <person name="Arachchi H.M."/>
            <person name="Berlin A.M."/>
            <person name="Chapman S.B."/>
            <person name="Goldberg J."/>
            <person name="Griggs A."/>
            <person name="Gujja S."/>
            <person name="Hansen M."/>
            <person name="Howarth C."/>
            <person name="Imamovic A."/>
            <person name="Larimer J."/>
            <person name="McCowen C."/>
            <person name="Montmayeur A."/>
            <person name="Murphy C."/>
            <person name="Neiman D."/>
            <person name="Pearson M."/>
            <person name="Priest M."/>
            <person name="Roberts A."/>
            <person name="Saif S."/>
            <person name="Shea T."/>
            <person name="Sisk P."/>
            <person name="Sykes S."/>
            <person name="Wortman J."/>
            <person name="Nusbaum C."/>
            <person name="Birren B."/>
        </authorList>
    </citation>
    <scope>NUCLEOTIDE SEQUENCE [LARGE SCALE GENOMIC DNA]</scope>
    <source>
        <strain evidence="1 2">YIT 11860</strain>
    </source>
</reference>
<dbReference type="OrthoDB" id="1092738at2"/>
<sequence>MEAVNSVYKEVKKMFQTAVPPYVATVNDDYHYEVWAIKKQAGESQVSEELLGYVAKHEDSVTVGFNNKLGEKIRKEAFSSLLLAKMNIHGRIRIHRMTHQLHIDLQNAIDNLMRYYTEMNWI</sequence>
<dbReference type="eggNOG" id="ENOG50346DQ">
    <property type="taxonomic scope" value="Bacteria"/>
</dbReference>
<dbReference type="HOGENOM" id="CLU_2178662_0_0_10"/>
<dbReference type="Proteomes" id="UP000006044">
    <property type="component" value="Unassembled WGS sequence"/>
</dbReference>
<dbReference type="GeneID" id="77848808"/>